<keyword evidence="1" id="KW-0812">Transmembrane</keyword>
<gene>
    <name evidence="2" type="ORF">VNO80_09214</name>
</gene>
<dbReference type="AlphaFoldDB" id="A0AAN9R9B0"/>
<evidence type="ECO:0000256" key="1">
    <source>
        <dbReference type="SAM" id="Phobius"/>
    </source>
</evidence>
<reference evidence="2 3" key="1">
    <citation type="submission" date="2024-01" db="EMBL/GenBank/DDBJ databases">
        <title>The genomes of 5 underutilized Papilionoideae crops provide insights into root nodulation and disease resistanc.</title>
        <authorList>
            <person name="Jiang F."/>
        </authorList>
    </citation>
    <scope>NUCLEOTIDE SEQUENCE [LARGE SCALE GENOMIC DNA]</scope>
    <source>
        <strain evidence="2">JINMINGXINNONG_FW02</strain>
        <tissue evidence="2">Leaves</tissue>
    </source>
</reference>
<proteinExistence type="predicted"/>
<keyword evidence="1" id="KW-0472">Membrane</keyword>
<organism evidence="2 3">
    <name type="scientific">Phaseolus coccineus</name>
    <name type="common">Scarlet runner bean</name>
    <name type="synonym">Phaseolus multiflorus</name>
    <dbReference type="NCBI Taxonomy" id="3886"/>
    <lineage>
        <taxon>Eukaryota</taxon>
        <taxon>Viridiplantae</taxon>
        <taxon>Streptophyta</taxon>
        <taxon>Embryophyta</taxon>
        <taxon>Tracheophyta</taxon>
        <taxon>Spermatophyta</taxon>
        <taxon>Magnoliopsida</taxon>
        <taxon>eudicotyledons</taxon>
        <taxon>Gunneridae</taxon>
        <taxon>Pentapetalae</taxon>
        <taxon>rosids</taxon>
        <taxon>fabids</taxon>
        <taxon>Fabales</taxon>
        <taxon>Fabaceae</taxon>
        <taxon>Papilionoideae</taxon>
        <taxon>50 kb inversion clade</taxon>
        <taxon>NPAAA clade</taxon>
        <taxon>indigoferoid/millettioid clade</taxon>
        <taxon>Phaseoleae</taxon>
        <taxon>Phaseolus</taxon>
    </lineage>
</organism>
<accession>A0AAN9R9B0</accession>
<dbReference type="EMBL" id="JAYMYR010000004">
    <property type="protein sequence ID" value="KAK7367205.1"/>
    <property type="molecule type" value="Genomic_DNA"/>
</dbReference>
<evidence type="ECO:0000313" key="3">
    <source>
        <dbReference type="Proteomes" id="UP001374584"/>
    </source>
</evidence>
<keyword evidence="1" id="KW-1133">Transmembrane helix</keyword>
<keyword evidence="3" id="KW-1185">Reference proteome</keyword>
<dbReference type="Proteomes" id="UP001374584">
    <property type="component" value="Unassembled WGS sequence"/>
</dbReference>
<feature type="transmembrane region" description="Helical" evidence="1">
    <location>
        <begin position="32"/>
        <end position="52"/>
    </location>
</feature>
<protein>
    <submittedName>
        <fullName evidence="2">Uncharacterized protein</fullName>
    </submittedName>
</protein>
<evidence type="ECO:0000313" key="2">
    <source>
        <dbReference type="EMBL" id="KAK7367205.1"/>
    </source>
</evidence>
<name>A0AAN9R9B0_PHACN</name>
<comment type="caution">
    <text evidence="2">The sequence shown here is derived from an EMBL/GenBank/DDBJ whole genome shotgun (WGS) entry which is preliminary data.</text>
</comment>
<sequence>MHRLLPVYLICICAFFKRLRDILRFLGNTDFILYYYFKQILYFCNNFTFLFLKSRIDKGKWNQMVKVQRY</sequence>